<keyword evidence="1" id="KW-0732">Signal</keyword>
<sequence>MKTKTSLILTVAALALSGSALAEVKIALVAKSLGNGFFEAANVAPNRQPRS</sequence>
<dbReference type="Proteomes" id="UP000019183">
    <property type="component" value="Unassembled WGS sequence"/>
</dbReference>
<accession>W1DS69</accession>
<evidence type="ECO:0000256" key="1">
    <source>
        <dbReference type="SAM" id="SignalP"/>
    </source>
</evidence>
<protein>
    <submittedName>
        <fullName evidence="2">Predicted L-rhamnose ABC transporter,substrate-binding component</fullName>
    </submittedName>
</protein>
<dbReference type="EMBL" id="CBWK010000701">
    <property type="protein sequence ID" value="CDL11662.1"/>
    <property type="molecule type" value="Genomic_DNA"/>
</dbReference>
<comment type="caution">
    <text evidence="2">The sequence shown here is derived from an EMBL/GenBank/DDBJ whole genome shotgun (WGS) entry which is preliminary data.</text>
</comment>
<feature type="chain" id="PRO_5004801312" evidence="1">
    <location>
        <begin position="23"/>
        <end position="51"/>
    </location>
</feature>
<evidence type="ECO:0000313" key="3">
    <source>
        <dbReference type="Proteomes" id="UP000019183"/>
    </source>
</evidence>
<reference evidence="2" key="1">
    <citation type="submission" date="2013-10" db="EMBL/GenBank/DDBJ databases">
        <title>Antibiotic resistance diversity of beta-lactamase producers in the General Hospital Vienna.</title>
        <authorList>
            <person name="Barisic I."/>
            <person name="Mitteregger D."/>
            <person name="Hirschl A.M."/>
            <person name="Noehammer C."/>
            <person name="Wiesinger-Mayr H."/>
        </authorList>
    </citation>
    <scope>NUCLEOTIDE SEQUENCE [LARGE SCALE GENOMIC DNA]</scope>
    <source>
        <strain evidence="2">IS43</strain>
    </source>
</reference>
<proteinExistence type="predicted"/>
<name>W1DS69_KLEPN</name>
<keyword evidence="3" id="KW-1185">Reference proteome</keyword>
<feature type="signal peptide" evidence="1">
    <location>
        <begin position="1"/>
        <end position="22"/>
    </location>
</feature>
<dbReference type="AlphaFoldDB" id="W1DS69"/>
<evidence type="ECO:0000313" key="2">
    <source>
        <dbReference type="EMBL" id="CDL11662.1"/>
    </source>
</evidence>
<organism evidence="2 3">
    <name type="scientific">Klebsiella pneumoniae IS43</name>
    <dbReference type="NCBI Taxonomy" id="1432552"/>
    <lineage>
        <taxon>Bacteria</taxon>
        <taxon>Pseudomonadati</taxon>
        <taxon>Pseudomonadota</taxon>
        <taxon>Gammaproteobacteria</taxon>
        <taxon>Enterobacterales</taxon>
        <taxon>Enterobacteriaceae</taxon>
        <taxon>Klebsiella/Raoultella group</taxon>
        <taxon>Klebsiella</taxon>
        <taxon>Klebsiella pneumoniae complex</taxon>
    </lineage>
</organism>